<dbReference type="EMBL" id="BAAAPH010000026">
    <property type="protein sequence ID" value="GAA1598315.1"/>
    <property type="molecule type" value="Genomic_DNA"/>
</dbReference>
<proteinExistence type="inferred from homology"/>
<comment type="similarity">
    <text evidence="2">Belongs to the GMC oxidoreductase family.</text>
</comment>
<dbReference type="Pfam" id="PF05199">
    <property type="entry name" value="GMC_oxred_C"/>
    <property type="match status" value="1"/>
</dbReference>
<evidence type="ECO:0000313" key="8">
    <source>
        <dbReference type="EMBL" id="GAA1598315.1"/>
    </source>
</evidence>
<keyword evidence="5" id="KW-0560">Oxidoreductase</keyword>
<feature type="region of interest" description="Disordered" evidence="6">
    <location>
        <begin position="74"/>
        <end position="108"/>
    </location>
</feature>
<protein>
    <recommendedName>
        <fullName evidence="7">4Fe-4S ferredoxin-type domain-containing protein</fullName>
    </recommendedName>
</protein>
<evidence type="ECO:0000256" key="5">
    <source>
        <dbReference type="ARBA" id="ARBA00023002"/>
    </source>
</evidence>
<feature type="compositionally biased region" description="Basic and acidic residues" evidence="6">
    <location>
        <begin position="80"/>
        <end position="108"/>
    </location>
</feature>
<accession>A0ABN2E787</accession>
<evidence type="ECO:0000256" key="6">
    <source>
        <dbReference type="SAM" id="MobiDB-lite"/>
    </source>
</evidence>
<keyword evidence="9" id="KW-1185">Reference proteome</keyword>
<dbReference type="InterPro" id="IPR036188">
    <property type="entry name" value="FAD/NAD-bd_sf"/>
</dbReference>
<evidence type="ECO:0000313" key="9">
    <source>
        <dbReference type="Proteomes" id="UP001501705"/>
    </source>
</evidence>
<evidence type="ECO:0000256" key="3">
    <source>
        <dbReference type="ARBA" id="ARBA00022630"/>
    </source>
</evidence>
<dbReference type="SUPFAM" id="SSF51905">
    <property type="entry name" value="FAD/NAD(P)-binding domain"/>
    <property type="match status" value="1"/>
</dbReference>
<dbReference type="InterPro" id="IPR007867">
    <property type="entry name" value="GMC_OxRtase_C"/>
</dbReference>
<evidence type="ECO:0000256" key="1">
    <source>
        <dbReference type="ARBA" id="ARBA00001974"/>
    </source>
</evidence>
<dbReference type="InterPro" id="IPR051473">
    <property type="entry name" value="P2Ox-like"/>
</dbReference>
<dbReference type="PANTHER" id="PTHR42784">
    <property type="entry name" value="PYRANOSE 2-OXIDASE"/>
    <property type="match status" value="1"/>
</dbReference>
<evidence type="ECO:0000256" key="2">
    <source>
        <dbReference type="ARBA" id="ARBA00010790"/>
    </source>
</evidence>
<comment type="cofactor">
    <cofactor evidence="1">
        <name>FAD</name>
        <dbReference type="ChEBI" id="CHEBI:57692"/>
    </cofactor>
</comment>
<organism evidence="8 9">
    <name type="scientific">Kribbella hippodromi</name>
    <dbReference type="NCBI Taxonomy" id="434347"/>
    <lineage>
        <taxon>Bacteria</taxon>
        <taxon>Bacillati</taxon>
        <taxon>Actinomycetota</taxon>
        <taxon>Actinomycetes</taxon>
        <taxon>Propionibacteriales</taxon>
        <taxon>Kribbellaceae</taxon>
        <taxon>Kribbella</taxon>
    </lineage>
</organism>
<reference evidence="8 9" key="1">
    <citation type="journal article" date="2019" name="Int. J. Syst. Evol. Microbiol.">
        <title>The Global Catalogue of Microorganisms (GCM) 10K type strain sequencing project: providing services to taxonomists for standard genome sequencing and annotation.</title>
        <authorList>
            <consortium name="The Broad Institute Genomics Platform"/>
            <consortium name="The Broad Institute Genome Sequencing Center for Infectious Disease"/>
            <person name="Wu L."/>
            <person name="Ma J."/>
        </authorList>
    </citation>
    <scope>NUCLEOTIDE SEQUENCE [LARGE SCALE GENOMIC DNA]</scope>
    <source>
        <strain evidence="8 9">JCM 15572</strain>
    </source>
</reference>
<sequence>MPEGRRWDGWAWKDSGVRLSGEQRELLEWLAEVVVPADESPSAAGGVVEFVERVLTTDRPDWLPRVQRALTAAANARTDAGADARTDARSDADARTDDGADARARTDAHADAAGGVEGGGAVGGGPAAGAGVLGGALAGGDGGWLVWLVAQGYYSGAAGWESAGWAPVGWRSGEFESAGTRLTVTAPDALGERYDCVVIGSGAGGGAAAQVLAESGRSVLVVELGSYPSTAELARDHLRNPRSVAGLPAPTDPDPQGRPRISVVDGVRTHVLPPDGGWGNNAFTVGGGTRVYGAQAWRFVPLDFRMASTYGVPDGSALSDWPISYEDLAPYYTLAEHRFGVSGAGTDPWHEPRTLPMPALPHTGPTHRLADAAGRLGWGTLDVPLLINSTEYQGRSACVRCAQCVGFACPVEAKGGTHNTALPAALATGNCTLVTETTAERLITDSSGRVVGVALVGTDAYGHIWRRTVSCAEVVVAAGASETPRLLLNSAHDGEPYGIGNNHDQVGRHLQAHVYAGAVGLFDDEVTDFAGPGASIATCDFRHGNDGIVGGGMLANEFVPTPAATYDYLTSAGLIPRAGLASKQAMRRELRRMVRVVGPIQEMSSAESRVRVDPSVVDRFGNPVVVTSGSIHPEDVRAHAFMSAKAAAWLEEAGAARTAVGTVGTRAQASTGQHQAGTCRMGTDPAHSVTDPNGRIWGHPNVWITDASLHVTNGGVNPVLTVLANALRITTHLTHT</sequence>
<keyword evidence="4" id="KW-0274">FAD</keyword>
<comment type="caution">
    <text evidence="8">The sequence shown here is derived from an EMBL/GenBank/DDBJ whole genome shotgun (WGS) entry which is preliminary data.</text>
</comment>
<dbReference type="InterPro" id="IPR017896">
    <property type="entry name" value="4Fe4S_Fe-S-bd"/>
</dbReference>
<name>A0ABN2E787_9ACTN</name>
<dbReference type="Gene3D" id="3.50.50.60">
    <property type="entry name" value="FAD/NAD(P)-binding domain"/>
    <property type="match status" value="2"/>
</dbReference>
<feature type="domain" description="4Fe-4S ferredoxin-type" evidence="7">
    <location>
        <begin position="388"/>
        <end position="419"/>
    </location>
</feature>
<dbReference type="PROSITE" id="PS51379">
    <property type="entry name" value="4FE4S_FER_2"/>
    <property type="match status" value="1"/>
</dbReference>
<dbReference type="Pfam" id="PF00732">
    <property type="entry name" value="GMC_oxred_N"/>
    <property type="match status" value="1"/>
</dbReference>
<evidence type="ECO:0000256" key="4">
    <source>
        <dbReference type="ARBA" id="ARBA00022827"/>
    </source>
</evidence>
<keyword evidence="3" id="KW-0285">Flavoprotein</keyword>
<dbReference type="Proteomes" id="UP001501705">
    <property type="component" value="Unassembled WGS sequence"/>
</dbReference>
<dbReference type="PANTHER" id="PTHR42784:SF1">
    <property type="entry name" value="PYRANOSE 2-OXIDASE"/>
    <property type="match status" value="1"/>
</dbReference>
<gene>
    <name evidence="8" type="ORF">GCM10009804_63490</name>
</gene>
<dbReference type="InterPro" id="IPR000172">
    <property type="entry name" value="GMC_OxRdtase_N"/>
</dbReference>
<evidence type="ECO:0000259" key="7">
    <source>
        <dbReference type="PROSITE" id="PS51379"/>
    </source>
</evidence>